<sequence>MHSLYSFLVGPMVWVSLLILVFGLIGKFIYLTNMAKKRDPWVFNYLQLKYALRSIFVWLIPFATMNMRRNPVMTVVTFAFHICLILVPIFALAHVIKWEEAWGFSWWTLPETAAIIMSFIVLGGLVFFAARRIKLPEARYVTRPQDFLILVVVALPYLTGILAYYQIFDYQTMIILHILSGHLMLIAIPFTWLSHLLLFPMARAYVGSEFQGVRNVKDW</sequence>
<evidence type="ECO:0000313" key="2">
    <source>
        <dbReference type="Proteomes" id="UP000005496"/>
    </source>
</evidence>
<protein>
    <recommendedName>
        <fullName evidence="3">Nitrate reductase</fullName>
    </recommendedName>
</protein>
<dbReference type="OrthoDB" id="5450521at2"/>
<proteinExistence type="predicted"/>
<dbReference type="eggNOG" id="COG2181">
    <property type="taxonomic scope" value="Bacteria"/>
</dbReference>
<dbReference type="NCBIfam" id="NF045723">
    <property type="entry name" value="memb_anch_TmcC"/>
    <property type="match status" value="1"/>
</dbReference>
<organism evidence="1 2">
    <name type="scientific">Desulfonatronospira thiodismutans ASO3-1</name>
    <dbReference type="NCBI Taxonomy" id="555779"/>
    <lineage>
        <taxon>Bacteria</taxon>
        <taxon>Pseudomonadati</taxon>
        <taxon>Thermodesulfobacteriota</taxon>
        <taxon>Desulfovibrionia</taxon>
        <taxon>Desulfovibrionales</taxon>
        <taxon>Desulfonatronovibrionaceae</taxon>
        <taxon>Desulfonatronospira</taxon>
    </lineage>
</organism>
<evidence type="ECO:0008006" key="3">
    <source>
        <dbReference type="Google" id="ProtNLM"/>
    </source>
</evidence>
<dbReference type="EMBL" id="ACJN02000001">
    <property type="protein sequence ID" value="EFI35333.1"/>
    <property type="molecule type" value="Genomic_DNA"/>
</dbReference>
<reference evidence="1" key="1">
    <citation type="submission" date="2010-05" db="EMBL/GenBank/DDBJ databases">
        <title>The draft genome of Desulfonatronospira thiodismutans ASO3-1.</title>
        <authorList>
            <consortium name="US DOE Joint Genome Institute (JGI-PGF)"/>
            <person name="Lucas S."/>
            <person name="Copeland A."/>
            <person name="Lapidus A."/>
            <person name="Cheng J.-F."/>
            <person name="Bruce D."/>
            <person name="Goodwin L."/>
            <person name="Pitluck S."/>
            <person name="Chertkov O."/>
            <person name="Brettin T."/>
            <person name="Detter J.C."/>
            <person name="Han C."/>
            <person name="Land M.L."/>
            <person name="Hauser L."/>
            <person name="Kyrpides N."/>
            <person name="Mikhailova N."/>
            <person name="Muyzer G."/>
            <person name="Woyke T."/>
        </authorList>
    </citation>
    <scope>NUCLEOTIDE SEQUENCE [LARGE SCALE GENOMIC DNA]</scope>
    <source>
        <strain evidence="1">ASO3-1</strain>
    </source>
</reference>
<dbReference type="Gene3D" id="1.20.950.20">
    <property type="entry name" value="Transmembrane di-heme cytochromes, Chain C"/>
    <property type="match status" value="1"/>
</dbReference>
<dbReference type="RefSeq" id="WP_008868465.1">
    <property type="nucleotide sequence ID" value="NZ_ACJN02000001.1"/>
</dbReference>
<dbReference type="InterPro" id="IPR036197">
    <property type="entry name" value="NarG-like_sf"/>
</dbReference>
<keyword evidence="2" id="KW-1185">Reference proteome</keyword>
<comment type="caution">
    <text evidence="1">The sequence shown here is derived from an EMBL/GenBank/DDBJ whole genome shotgun (WGS) entry which is preliminary data.</text>
</comment>
<dbReference type="AlphaFoldDB" id="D6SKX2"/>
<accession>D6SKX2</accession>
<dbReference type="Proteomes" id="UP000005496">
    <property type="component" value="Unassembled WGS sequence"/>
</dbReference>
<dbReference type="SUPFAM" id="SSF103501">
    <property type="entry name" value="Respiratory nitrate reductase 1 gamma chain"/>
    <property type="match status" value="1"/>
</dbReference>
<name>D6SKX2_9BACT</name>
<gene>
    <name evidence="1" type="ORF">Dthio_PD2748</name>
</gene>
<evidence type="ECO:0000313" key="1">
    <source>
        <dbReference type="EMBL" id="EFI35333.1"/>
    </source>
</evidence>